<evidence type="ECO:0000313" key="3">
    <source>
        <dbReference type="Proteomes" id="UP000275846"/>
    </source>
</evidence>
<evidence type="ECO:0000313" key="4">
    <source>
        <dbReference type="WBParaSite" id="SSLN_0000351801-mRNA-1"/>
    </source>
</evidence>
<feature type="region of interest" description="Disordered" evidence="1">
    <location>
        <begin position="75"/>
        <end position="97"/>
    </location>
</feature>
<dbReference type="AlphaFoldDB" id="A0A183SGR7"/>
<evidence type="ECO:0000256" key="1">
    <source>
        <dbReference type="SAM" id="MobiDB-lite"/>
    </source>
</evidence>
<dbReference type="EMBL" id="UYSU01032534">
    <property type="protein sequence ID" value="VDL89800.1"/>
    <property type="molecule type" value="Genomic_DNA"/>
</dbReference>
<keyword evidence="3" id="KW-1185">Reference proteome</keyword>
<sequence>MIFAARQLQEKYQEIRTHLYTNFVDLMKAFDTVNRDGLWKVRQQFSCPERFTHMSLSGPRQAWLSTAANHLQGRLTPDRAGGPVTTARSHTHRTSQAWRLDVSGDQRPPTPLRNKISSHLPPPAELGQKVVAARASPIYLACCDKAAEFFTI</sequence>
<organism evidence="4">
    <name type="scientific">Schistocephalus solidus</name>
    <name type="common">Tapeworm</name>
    <dbReference type="NCBI Taxonomy" id="70667"/>
    <lineage>
        <taxon>Eukaryota</taxon>
        <taxon>Metazoa</taxon>
        <taxon>Spiralia</taxon>
        <taxon>Lophotrochozoa</taxon>
        <taxon>Platyhelminthes</taxon>
        <taxon>Cestoda</taxon>
        <taxon>Eucestoda</taxon>
        <taxon>Diphyllobothriidea</taxon>
        <taxon>Diphyllobothriidae</taxon>
        <taxon>Schistocephalus</taxon>
    </lineage>
</organism>
<reference evidence="2 3" key="2">
    <citation type="submission" date="2018-11" db="EMBL/GenBank/DDBJ databases">
        <authorList>
            <consortium name="Pathogen Informatics"/>
        </authorList>
    </citation>
    <scope>NUCLEOTIDE SEQUENCE [LARGE SCALE GENOMIC DNA]</scope>
    <source>
        <strain evidence="2 3">NST_G2</strain>
    </source>
</reference>
<dbReference type="Proteomes" id="UP000275846">
    <property type="component" value="Unassembled WGS sequence"/>
</dbReference>
<accession>A0A183SGR7</accession>
<gene>
    <name evidence="2" type="ORF">SSLN_LOCUS3415</name>
</gene>
<protein>
    <submittedName>
        <fullName evidence="4">Reverse transcriptase domain-containing protein</fullName>
    </submittedName>
</protein>
<name>A0A183SGR7_SCHSO</name>
<evidence type="ECO:0000313" key="2">
    <source>
        <dbReference type="EMBL" id="VDL89800.1"/>
    </source>
</evidence>
<proteinExistence type="predicted"/>
<reference evidence="4" key="1">
    <citation type="submission" date="2016-06" db="UniProtKB">
        <authorList>
            <consortium name="WormBaseParasite"/>
        </authorList>
    </citation>
    <scope>IDENTIFICATION</scope>
</reference>
<dbReference type="WBParaSite" id="SSLN_0000351801-mRNA-1">
    <property type="protein sequence ID" value="SSLN_0000351801-mRNA-1"/>
    <property type="gene ID" value="SSLN_0000351801"/>
</dbReference>
<dbReference type="OrthoDB" id="10070415at2759"/>
<feature type="region of interest" description="Disordered" evidence="1">
    <location>
        <begin position="102"/>
        <end position="121"/>
    </location>
</feature>